<dbReference type="EMBL" id="KQ964249">
    <property type="protein sequence ID" value="KXJ91941.1"/>
    <property type="molecule type" value="Genomic_DNA"/>
</dbReference>
<keyword evidence="3" id="KW-1185">Reference proteome</keyword>
<accession>A0A136J407</accession>
<feature type="region of interest" description="Disordered" evidence="1">
    <location>
        <begin position="1"/>
        <end position="114"/>
    </location>
</feature>
<evidence type="ECO:0000313" key="3">
    <source>
        <dbReference type="Proteomes" id="UP000070501"/>
    </source>
</evidence>
<proteinExistence type="predicted"/>
<dbReference type="OrthoDB" id="5395440at2759"/>
<dbReference type="STRING" id="196109.A0A136J407"/>
<sequence>MSGHPSLPADGPGPLTREGVVDETSRASSHVAAAPTPPHHHHPLHHAADPLSHDAALPDPSSSRNIRKLALDSSSKPERPPSGPIRRKPVSSTASPIATRYSHGSYLSSSRDSAASIPVQRFSRSFSVDSPTVYEFPKTTSIDAVAGLGISTPPALTPHVTPSQDTKG</sequence>
<name>A0A136J407_9PEZI</name>
<feature type="region of interest" description="Disordered" evidence="1">
    <location>
        <begin position="149"/>
        <end position="168"/>
    </location>
</feature>
<dbReference type="AlphaFoldDB" id="A0A136J407"/>
<feature type="compositionally biased region" description="Low complexity" evidence="1">
    <location>
        <begin position="105"/>
        <end position="114"/>
    </location>
</feature>
<evidence type="ECO:0000313" key="2">
    <source>
        <dbReference type="EMBL" id="KXJ91941.1"/>
    </source>
</evidence>
<protein>
    <submittedName>
        <fullName evidence="2">Uncharacterized protein</fullName>
    </submittedName>
</protein>
<gene>
    <name evidence="2" type="ORF">Micbo1qcDRAFT_58592</name>
</gene>
<dbReference type="InParanoid" id="A0A136J407"/>
<dbReference type="Proteomes" id="UP000070501">
    <property type="component" value="Unassembled WGS sequence"/>
</dbReference>
<organism evidence="2 3">
    <name type="scientific">Microdochium bolleyi</name>
    <dbReference type="NCBI Taxonomy" id="196109"/>
    <lineage>
        <taxon>Eukaryota</taxon>
        <taxon>Fungi</taxon>
        <taxon>Dikarya</taxon>
        <taxon>Ascomycota</taxon>
        <taxon>Pezizomycotina</taxon>
        <taxon>Sordariomycetes</taxon>
        <taxon>Xylariomycetidae</taxon>
        <taxon>Xylariales</taxon>
        <taxon>Microdochiaceae</taxon>
        <taxon>Microdochium</taxon>
    </lineage>
</organism>
<reference evidence="3" key="1">
    <citation type="submission" date="2016-02" db="EMBL/GenBank/DDBJ databases">
        <title>Draft genome sequence of Microdochium bolleyi, a fungal endophyte of beachgrass.</title>
        <authorList>
            <consortium name="DOE Joint Genome Institute"/>
            <person name="David A.S."/>
            <person name="May G."/>
            <person name="Haridas S."/>
            <person name="Lim J."/>
            <person name="Wang M."/>
            <person name="Labutti K."/>
            <person name="Lipzen A."/>
            <person name="Barry K."/>
            <person name="Grigoriev I.V."/>
        </authorList>
    </citation>
    <scope>NUCLEOTIDE SEQUENCE [LARGE SCALE GENOMIC DNA]</scope>
    <source>
        <strain evidence="3">J235TASD1</strain>
    </source>
</reference>
<evidence type="ECO:0000256" key="1">
    <source>
        <dbReference type="SAM" id="MobiDB-lite"/>
    </source>
</evidence>